<reference evidence="1" key="1">
    <citation type="submission" date="2018-11" db="EMBL/GenBank/DDBJ databases">
        <authorList>
            <consortium name="Pathogen Informatics"/>
        </authorList>
    </citation>
    <scope>NUCLEOTIDE SEQUENCE</scope>
</reference>
<evidence type="ECO:0000313" key="2">
    <source>
        <dbReference type="Proteomes" id="UP000784294"/>
    </source>
</evidence>
<name>A0A3S4ZCT6_9PLAT</name>
<proteinExistence type="predicted"/>
<evidence type="ECO:0000313" key="1">
    <source>
        <dbReference type="EMBL" id="VEL08209.1"/>
    </source>
</evidence>
<organism evidence="1 2">
    <name type="scientific">Protopolystoma xenopodis</name>
    <dbReference type="NCBI Taxonomy" id="117903"/>
    <lineage>
        <taxon>Eukaryota</taxon>
        <taxon>Metazoa</taxon>
        <taxon>Spiralia</taxon>
        <taxon>Lophotrochozoa</taxon>
        <taxon>Platyhelminthes</taxon>
        <taxon>Monogenea</taxon>
        <taxon>Polyopisthocotylea</taxon>
        <taxon>Polystomatidea</taxon>
        <taxon>Polystomatidae</taxon>
        <taxon>Protopolystoma</taxon>
    </lineage>
</organism>
<comment type="caution">
    <text evidence="1">The sequence shown here is derived from an EMBL/GenBank/DDBJ whole genome shotgun (WGS) entry which is preliminary data.</text>
</comment>
<protein>
    <submittedName>
        <fullName evidence="1">Uncharacterized protein</fullName>
    </submittedName>
</protein>
<gene>
    <name evidence="1" type="ORF">PXEA_LOCUS1649</name>
</gene>
<accession>A0A3S4ZCT6</accession>
<dbReference type="EMBL" id="CAAALY010003404">
    <property type="protein sequence ID" value="VEL08209.1"/>
    <property type="molecule type" value="Genomic_DNA"/>
</dbReference>
<sequence length="113" mass="12487">MPAVSVSLAILSTKLQLVKEKSKVDLLTNFLPKRLCSHSSCSHCPSIYSLPTYLTLALSQHLTLLYSTHEKCALFGEFNMASPAAYLVPPPIRFADLTRVSNSIALMGPYIRF</sequence>
<keyword evidence="2" id="KW-1185">Reference proteome</keyword>
<dbReference type="Proteomes" id="UP000784294">
    <property type="component" value="Unassembled WGS sequence"/>
</dbReference>
<dbReference type="AlphaFoldDB" id="A0A3S4ZCT6"/>